<dbReference type="EMBL" id="CM056811">
    <property type="protein sequence ID" value="KAJ8635515.1"/>
    <property type="molecule type" value="Genomic_DNA"/>
</dbReference>
<keyword evidence="2" id="KW-1185">Reference proteome</keyword>
<name>A0ACC2LQ77_PERAE</name>
<accession>A0ACC2LQ77</accession>
<sequence>MAYVIVKSGYIVLRVFSSMIGSDHENVGSAWATAVGQGSRMWPSSYISCTWESGSMTIQSLLQLHIKRCFLRYLGGFKNSRRVTTYRAEVLSCWPAGRGRGLRRSLEGGWAEMLAAGELLPVGGRGGWARLHKDFRDLVADQGRMEEDPLPISLAAGCLSLISCYIFLPLSKEAALQSIVYNYKHGFSGFAATLTEPQARRLAEFPGVVHVVQSREAKLHTTRSWDFLGLDYYRQTEILTNSKLESDVIIGVVDSGIWPESKSFNDYGYGPIPLRWKGTCIHGDAFNASHCNRKIIGARWYAKGISQEEINGDYLSARDVNGHGTHTASTAAGSLVQNVSFGGLGTGAARGGAPRARLAIYKVLWGEGSSGTTATILAAVDDAIYDGVDVLSLSISDGFYDVSIGYLHAVAKGITVVFSGGNEGPRPQSIKQVAPWVITVAASTIDRSFPATITLGNNRSLVGQPQIGSLRLGNEFRVLYTDPYSPSCELETLNTTMVKGKVVLCFTGNNPSPDLQFQRAVLSVQRAGGFGLIFSQYTTNQRIPCRNISCILVDYEVGIKILNYIGTTSSPIVKISAATTVVGATVVSPRVASFSSRGPNAFMPAILKPDIAAPGVNILAALKSSYGFMSGTSMATPHIAGIVALIKASHPTWSPSAIKSAIVKTASVTDEYGLAITAEGVPRKLADPFDYGGGHVNPNKALDPGLVYDIDAADYFKFHCYRGFIGGTPTTEICDSKQGSLLDLNLPSISIPNLRTTAVVWRTVNNMAEADTTYKAIIESPPGVKMEVEPRVIKFNSTVTKHSFKITFSAYLRLQGDYTFGSLTWVDGKHSVRIPIAVRTVIQESYADISL</sequence>
<comment type="caution">
    <text evidence="1">The sequence shown here is derived from an EMBL/GenBank/DDBJ whole genome shotgun (WGS) entry which is preliminary data.</text>
</comment>
<proteinExistence type="predicted"/>
<evidence type="ECO:0000313" key="2">
    <source>
        <dbReference type="Proteomes" id="UP001234297"/>
    </source>
</evidence>
<evidence type="ECO:0000313" key="1">
    <source>
        <dbReference type="EMBL" id="KAJ8635515.1"/>
    </source>
</evidence>
<organism evidence="1 2">
    <name type="scientific">Persea americana</name>
    <name type="common">Avocado</name>
    <dbReference type="NCBI Taxonomy" id="3435"/>
    <lineage>
        <taxon>Eukaryota</taxon>
        <taxon>Viridiplantae</taxon>
        <taxon>Streptophyta</taxon>
        <taxon>Embryophyta</taxon>
        <taxon>Tracheophyta</taxon>
        <taxon>Spermatophyta</taxon>
        <taxon>Magnoliopsida</taxon>
        <taxon>Magnoliidae</taxon>
        <taxon>Laurales</taxon>
        <taxon>Lauraceae</taxon>
        <taxon>Persea</taxon>
    </lineage>
</organism>
<dbReference type="Proteomes" id="UP001234297">
    <property type="component" value="Chromosome 3"/>
</dbReference>
<protein>
    <submittedName>
        <fullName evidence="1">Uncharacterized protein</fullName>
    </submittedName>
</protein>
<reference evidence="1 2" key="1">
    <citation type="journal article" date="2022" name="Hortic Res">
        <title>A haplotype resolved chromosomal level avocado genome allows analysis of novel avocado genes.</title>
        <authorList>
            <person name="Nath O."/>
            <person name="Fletcher S.J."/>
            <person name="Hayward A."/>
            <person name="Shaw L.M."/>
            <person name="Masouleh A.K."/>
            <person name="Furtado A."/>
            <person name="Henry R.J."/>
            <person name="Mitter N."/>
        </authorList>
    </citation>
    <scope>NUCLEOTIDE SEQUENCE [LARGE SCALE GENOMIC DNA]</scope>
    <source>
        <strain evidence="2">cv. Hass</strain>
    </source>
</reference>
<gene>
    <name evidence="1" type="ORF">MRB53_009782</name>
</gene>